<dbReference type="InterPro" id="IPR034660">
    <property type="entry name" value="DinB/YfiT-like"/>
</dbReference>
<keyword evidence="2" id="KW-1185">Reference proteome</keyword>
<dbReference type="Gene3D" id="1.20.120.450">
    <property type="entry name" value="dinb family like domain"/>
    <property type="match status" value="1"/>
</dbReference>
<accession>A0A2P8H1T2</accession>
<organism evidence="1 2">
    <name type="scientific">Planomicrobium soli</name>
    <dbReference type="NCBI Taxonomy" id="1176648"/>
    <lineage>
        <taxon>Bacteria</taxon>
        <taxon>Bacillati</taxon>
        <taxon>Bacillota</taxon>
        <taxon>Bacilli</taxon>
        <taxon>Bacillales</taxon>
        <taxon>Caryophanaceae</taxon>
        <taxon>Planomicrobium</taxon>
    </lineage>
</organism>
<gene>
    <name evidence="1" type="ORF">B0H99_106178</name>
</gene>
<comment type="caution">
    <text evidence="1">The sequence shown here is derived from an EMBL/GenBank/DDBJ whole genome shotgun (WGS) entry which is preliminary data.</text>
</comment>
<dbReference type="AlphaFoldDB" id="A0A2P8H1T2"/>
<dbReference type="SUPFAM" id="SSF109854">
    <property type="entry name" value="DinB/YfiT-like putative metalloenzymes"/>
    <property type="match status" value="1"/>
</dbReference>
<sequence>MINYEVTALEGFGEKIGELVFLLEHARAVTLDEIKNLSQADLDYLEHADDNSIGALLLHIAAIEKVHQVISFEKRDFNAEEYAKWVPAIDLEEHARNTIKGKSIDFYIRQLADVREEIMKQLHLRTDGWLYEGDCWPNGTPFNNYFLWFHVLEDEISHRGQIRAIKRRLLHSRK</sequence>
<dbReference type="Pfam" id="PF04978">
    <property type="entry name" value="MST"/>
    <property type="match status" value="1"/>
</dbReference>
<dbReference type="RefSeq" id="WP_106533483.1">
    <property type="nucleotide sequence ID" value="NZ_PYAT01000006.1"/>
</dbReference>
<evidence type="ECO:0000313" key="2">
    <source>
        <dbReference type="Proteomes" id="UP000242682"/>
    </source>
</evidence>
<evidence type="ECO:0000313" key="1">
    <source>
        <dbReference type="EMBL" id="PSL40160.1"/>
    </source>
</evidence>
<dbReference type="Proteomes" id="UP000242682">
    <property type="component" value="Unassembled WGS sequence"/>
</dbReference>
<name>A0A2P8H1T2_9BACL</name>
<dbReference type="EMBL" id="PYAT01000006">
    <property type="protein sequence ID" value="PSL40160.1"/>
    <property type="molecule type" value="Genomic_DNA"/>
</dbReference>
<dbReference type="OrthoDB" id="117483at2"/>
<dbReference type="InterPro" id="IPR007061">
    <property type="entry name" value="MST-like"/>
</dbReference>
<protein>
    <submittedName>
        <fullName evidence="1">Uncharacterized protein DUF664</fullName>
    </submittedName>
</protein>
<proteinExistence type="predicted"/>
<reference evidence="1 2" key="1">
    <citation type="submission" date="2018-03" db="EMBL/GenBank/DDBJ databases">
        <title>Genomic Encyclopedia of Type Strains, Phase III (KMG-III): the genomes of soil and plant-associated and newly described type strains.</title>
        <authorList>
            <person name="Whitman W."/>
        </authorList>
    </citation>
    <scope>NUCLEOTIDE SEQUENCE [LARGE SCALE GENOMIC DNA]</scope>
    <source>
        <strain evidence="1 2">CGMCC 1.12259</strain>
    </source>
</reference>